<name>A0A7W8BT81_9ACTN</name>
<organism evidence="1 2">
    <name type="scientific">Streptomyces griseoloalbus</name>
    <dbReference type="NCBI Taxonomy" id="67303"/>
    <lineage>
        <taxon>Bacteria</taxon>
        <taxon>Bacillati</taxon>
        <taxon>Actinomycetota</taxon>
        <taxon>Actinomycetes</taxon>
        <taxon>Kitasatosporales</taxon>
        <taxon>Streptomycetaceae</taxon>
        <taxon>Streptomyces</taxon>
    </lineage>
</organism>
<evidence type="ECO:0000313" key="1">
    <source>
        <dbReference type="EMBL" id="MBB5129204.1"/>
    </source>
</evidence>
<reference evidence="1 2" key="1">
    <citation type="submission" date="2020-08" db="EMBL/GenBank/DDBJ databases">
        <title>Genomic Encyclopedia of Type Strains, Phase III (KMG-III): the genomes of soil and plant-associated and newly described type strains.</title>
        <authorList>
            <person name="Whitman W."/>
        </authorList>
    </citation>
    <scope>NUCLEOTIDE SEQUENCE [LARGE SCALE GENOMIC DNA]</scope>
    <source>
        <strain evidence="1 2">CECT 3226</strain>
    </source>
</reference>
<sequence length="170" mass="18492">MVLYPELLEGVLPRGINMPPDVSQERTVKAWDMSDPSICQSEEWRDDMCAKAVAVGSGGYTDLDSQEVVVRLISFDDPTTADAMFEGEGTVGEVGQNPPGDEIDGYEAMSPADGWGGRGFNVRQGAVIAKVEYGWAEDSEVSDRLMDITKMVVERIRQAQSGDNPTASLR</sequence>
<accession>A0A7W8BT81</accession>
<dbReference type="Proteomes" id="UP000568022">
    <property type="component" value="Unassembled WGS sequence"/>
</dbReference>
<gene>
    <name evidence="1" type="ORF">FHS32_005989</name>
</gene>
<dbReference type="AlphaFoldDB" id="A0A7W8BT81"/>
<keyword evidence="2" id="KW-1185">Reference proteome</keyword>
<proteinExistence type="predicted"/>
<protein>
    <submittedName>
        <fullName evidence="1">Uncharacterized protein</fullName>
    </submittedName>
</protein>
<comment type="caution">
    <text evidence="1">The sequence shown here is derived from an EMBL/GenBank/DDBJ whole genome shotgun (WGS) entry which is preliminary data.</text>
</comment>
<evidence type="ECO:0000313" key="2">
    <source>
        <dbReference type="Proteomes" id="UP000568022"/>
    </source>
</evidence>
<dbReference type="EMBL" id="JACHJE010000017">
    <property type="protein sequence ID" value="MBB5129204.1"/>
    <property type="molecule type" value="Genomic_DNA"/>
</dbReference>